<protein>
    <submittedName>
        <fullName evidence="1">Uncharacterized protein</fullName>
    </submittedName>
</protein>
<keyword evidence="2" id="KW-1185">Reference proteome</keyword>
<proteinExistence type="predicted"/>
<evidence type="ECO:0000313" key="2">
    <source>
        <dbReference type="Proteomes" id="UP000288216"/>
    </source>
</evidence>
<dbReference type="EMBL" id="BFAA01008103">
    <property type="protein sequence ID" value="GCB64836.1"/>
    <property type="molecule type" value="Genomic_DNA"/>
</dbReference>
<name>A0A401NVC6_SCYTO</name>
<dbReference type="AlphaFoldDB" id="A0A401NVC6"/>
<reference evidence="1 2" key="1">
    <citation type="journal article" date="2018" name="Nat. Ecol. Evol.">
        <title>Shark genomes provide insights into elasmobranch evolution and the origin of vertebrates.</title>
        <authorList>
            <person name="Hara Y"/>
            <person name="Yamaguchi K"/>
            <person name="Onimaru K"/>
            <person name="Kadota M"/>
            <person name="Koyanagi M"/>
            <person name="Keeley SD"/>
            <person name="Tatsumi K"/>
            <person name="Tanaka K"/>
            <person name="Motone F"/>
            <person name="Kageyama Y"/>
            <person name="Nozu R"/>
            <person name="Adachi N"/>
            <person name="Nishimura O"/>
            <person name="Nakagawa R"/>
            <person name="Tanegashima C"/>
            <person name="Kiyatake I"/>
            <person name="Matsumoto R"/>
            <person name="Murakumo K"/>
            <person name="Nishida K"/>
            <person name="Terakita A"/>
            <person name="Kuratani S"/>
            <person name="Sato K"/>
            <person name="Hyodo S Kuraku.S."/>
        </authorList>
    </citation>
    <scope>NUCLEOTIDE SEQUENCE [LARGE SCALE GENOMIC DNA]</scope>
</reference>
<organism evidence="1 2">
    <name type="scientific">Scyliorhinus torazame</name>
    <name type="common">Cloudy catshark</name>
    <name type="synonym">Catulus torazame</name>
    <dbReference type="NCBI Taxonomy" id="75743"/>
    <lineage>
        <taxon>Eukaryota</taxon>
        <taxon>Metazoa</taxon>
        <taxon>Chordata</taxon>
        <taxon>Craniata</taxon>
        <taxon>Vertebrata</taxon>
        <taxon>Chondrichthyes</taxon>
        <taxon>Elasmobranchii</taxon>
        <taxon>Galeomorphii</taxon>
        <taxon>Galeoidea</taxon>
        <taxon>Carcharhiniformes</taxon>
        <taxon>Scyliorhinidae</taxon>
        <taxon>Scyliorhinus</taxon>
    </lineage>
</organism>
<sequence>MLRAVRTWRPAFVPVYISIYRSHFWETHNRLVWKKTKRNFQGHQKIPANGIYVSHIERPCFPKGSKYLRFQTSRITFNL</sequence>
<accession>A0A401NVC6</accession>
<comment type="caution">
    <text evidence="1">The sequence shown here is derived from an EMBL/GenBank/DDBJ whole genome shotgun (WGS) entry which is preliminary data.</text>
</comment>
<gene>
    <name evidence="1" type="ORF">scyTo_0014816</name>
</gene>
<dbReference type="Proteomes" id="UP000288216">
    <property type="component" value="Unassembled WGS sequence"/>
</dbReference>
<evidence type="ECO:0000313" key="1">
    <source>
        <dbReference type="EMBL" id="GCB64836.1"/>
    </source>
</evidence>